<name>A0A4R7KVQ8_9CLOT</name>
<organism evidence="1 2">
    <name type="scientific">Fonticella tunisiensis</name>
    <dbReference type="NCBI Taxonomy" id="1096341"/>
    <lineage>
        <taxon>Bacteria</taxon>
        <taxon>Bacillati</taxon>
        <taxon>Bacillota</taxon>
        <taxon>Clostridia</taxon>
        <taxon>Eubacteriales</taxon>
        <taxon>Clostridiaceae</taxon>
        <taxon>Fonticella</taxon>
    </lineage>
</organism>
<sequence>MKDGKIVCTRDRNDFEEGDTSLIVTLKLEKKLLVKLT</sequence>
<protein>
    <submittedName>
        <fullName evidence="1">Uncharacterized protein</fullName>
    </submittedName>
</protein>
<evidence type="ECO:0000313" key="1">
    <source>
        <dbReference type="EMBL" id="TDT62799.1"/>
    </source>
</evidence>
<keyword evidence="2" id="KW-1185">Reference proteome</keyword>
<dbReference type="Proteomes" id="UP000295325">
    <property type="component" value="Unassembled WGS sequence"/>
</dbReference>
<reference evidence="1 2" key="1">
    <citation type="submission" date="2019-03" db="EMBL/GenBank/DDBJ databases">
        <title>Genomic Encyclopedia of Type Strains, Phase IV (KMG-IV): sequencing the most valuable type-strain genomes for metagenomic binning, comparative biology and taxonomic classification.</title>
        <authorList>
            <person name="Goeker M."/>
        </authorList>
    </citation>
    <scope>NUCLEOTIDE SEQUENCE [LARGE SCALE GENOMIC DNA]</scope>
    <source>
        <strain evidence="1 2">DSM 24455</strain>
    </source>
</reference>
<evidence type="ECO:0000313" key="2">
    <source>
        <dbReference type="Proteomes" id="UP000295325"/>
    </source>
</evidence>
<dbReference type="AlphaFoldDB" id="A0A4R7KVQ8"/>
<dbReference type="EMBL" id="SOAZ01000003">
    <property type="protein sequence ID" value="TDT62799.1"/>
    <property type="molecule type" value="Genomic_DNA"/>
</dbReference>
<accession>A0A4R7KVQ8</accession>
<gene>
    <name evidence="1" type="ORF">EDD71_10372</name>
</gene>
<proteinExistence type="predicted"/>
<comment type="caution">
    <text evidence="1">The sequence shown here is derived from an EMBL/GenBank/DDBJ whole genome shotgun (WGS) entry which is preliminary data.</text>
</comment>